<feature type="binding site" evidence="1">
    <location>
        <begin position="152"/>
        <end position="153"/>
    </location>
    <ligand>
        <name>S-adenosyl-L-methionine</name>
        <dbReference type="ChEBI" id="CHEBI:59789"/>
    </ligand>
</feature>
<feature type="binding site" evidence="1">
    <location>
        <position position="128"/>
    </location>
    <ligand>
        <name>S-adenosyl-L-methionine</name>
        <dbReference type="ChEBI" id="CHEBI:59789"/>
    </ligand>
</feature>
<dbReference type="OrthoDB" id="9791274at2"/>
<feature type="binding site" evidence="1">
    <location>
        <position position="110"/>
    </location>
    <ligand>
        <name>S-adenosyl-L-methionine</name>
        <dbReference type="ChEBI" id="CHEBI:59789"/>
    </ligand>
</feature>
<comment type="subunit">
    <text evidence="1">Monomer.</text>
</comment>
<dbReference type="Gene3D" id="3.40.50.150">
    <property type="entry name" value="Vaccinia Virus protein VP39"/>
    <property type="match status" value="1"/>
</dbReference>
<dbReference type="GO" id="GO:0003723">
    <property type="term" value="F:RNA binding"/>
    <property type="evidence" value="ECO:0007669"/>
    <property type="project" value="UniProtKB-UniRule"/>
</dbReference>
<dbReference type="SUPFAM" id="SSF53335">
    <property type="entry name" value="S-adenosyl-L-methionine-dependent methyltransferases"/>
    <property type="match status" value="1"/>
</dbReference>
<keyword evidence="1 2" id="KW-0808">Transferase</keyword>
<keyword evidence="1" id="KW-0694">RNA-binding</keyword>
<comment type="caution">
    <text evidence="2">The sequence shown here is derived from an EMBL/GenBank/DDBJ whole genome shotgun (WGS) entry which is preliminary data.</text>
</comment>
<keyword evidence="1" id="KW-0698">rRNA processing</keyword>
<proteinExistence type="inferred from homology"/>
<evidence type="ECO:0000256" key="1">
    <source>
        <dbReference type="HAMAP-Rule" id="MF_00934"/>
    </source>
</evidence>
<evidence type="ECO:0000313" key="3">
    <source>
        <dbReference type="Proteomes" id="UP000288405"/>
    </source>
</evidence>
<feature type="binding site" evidence="1">
    <location>
        <position position="173"/>
    </location>
    <ligand>
        <name>S-adenosyl-L-methionine</name>
        <dbReference type="ChEBI" id="CHEBI:59789"/>
    </ligand>
</feature>
<dbReference type="EC" id="2.1.1.266" evidence="1"/>
<keyword evidence="3" id="KW-1185">Reference proteome</keyword>
<protein>
    <recommendedName>
        <fullName evidence="1">Ribosomal RNA large subunit methyltransferase J</fullName>
        <ecNumber evidence="1">2.1.1.266</ecNumber>
    </recommendedName>
    <alternativeName>
        <fullName evidence="1">23S rRNA (adenine(2030)-N6)-methyltransferase</fullName>
    </alternativeName>
    <alternativeName>
        <fullName evidence="1">23S rRNA m6A2030 methyltransferase</fullName>
    </alternativeName>
</protein>
<comment type="catalytic activity">
    <reaction evidence="1">
        <text>adenosine(2030) in 23S rRNA + S-adenosyl-L-methionine = N(6)-methyladenosine(2030) in 23S rRNA + S-adenosyl-L-homocysteine + H(+)</text>
        <dbReference type="Rhea" id="RHEA:43736"/>
        <dbReference type="Rhea" id="RHEA-COMP:10668"/>
        <dbReference type="Rhea" id="RHEA-COMP:10669"/>
        <dbReference type="ChEBI" id="CHEBI:15378"/>
        <dbReference type="ChEBI" id="CHEBI:57856"/>
        <dbReference type="ChEBI" id="CHEBI:59789"/>
        <dbReference type="ChEBI" id="CHEBI:74411"/>
        <dbReference type="ChEBI" id="CHEBI:74449"/>
        <dbReference type="EC" id="2.1.1.266"/>
    </reaction>
</comment>
<comment type="function">
    <text evidence="1">Specifically methylates the adenine in position 2030 of 23S rRNA.</text>
</comment>
<dbReference type="GO" id="GO:0070475">
    <property type="term" value="P:rRNA base methylation"/>
    <property type="evidence" value="ECO:0007669"/>
    <property type="project" value="UniProtKB-UniRule"/>
</dbReference>
<dbReference type="InterPro" id="IPR029063">
    <property type="entry name" value="SAM-dependent_MTases_sf"/>
</dbReference>
<feature type="binding site" evidence="1">
    <location>
        <position position="19"/>
    </location>
    <ligand>
        <name>S-adenosyl-L-methionine</name>
        <dbReference type="ChEBI" id="CHEBI:59789"/>
    </ligand>
</feature>
<dbReference type="GO" id="GO:0036307">
    <property type="term" value="F:23S rRNA (adenine(2030)-N(6))-methyltransferase activity"/>
    <property type="evidence" value="ECO:0007669"/>
    <property type="project" value="UniProtKB-UniRule"/>
</dbReference>
<gene>
    <name evidence="1" type="primary">rlmJ</name>
    <name evidence="2" type="ORF">CWE11_03310</name>
</gene>
<dbReference type="GO" id="GO:0005829">
    <property type="term" value="C:cytosol"/>
    <property type="evidence" value="ECO:0007669"/>
    <property type="project" value="TreeGrafter"/>
</dbReference>
<dbReference type="Proteomes" id="UP000288405">
    <property type="component" value="Unassembled WGS sequence"/>
</dbReference>
<dbReference type="RefSeq" id="WP_126776174.1">
    <property type="nucleotide sequence ID" value="NZ_PIPM01000002.1"/>
</dbReference>
<evidence type="ECO:0000313" key="2">
    <source>
        <dbReference type="EMBL" id="RUO35796.1"/>
    </source>
</evidence>
<dbReference type="HAMAP" id="MF_00934">
    <property type="entry name" value="23SrRNA_methyltr_J"/>
    <property type="match status" value="1"/>
</dbReference>
<keyword evidence="1" id="KW-0949">S-adenosyl-L-methionine</keyword>
<sequence length="294" mass="33173">MLSYQHGYHAGNPADIHKHFTLWAVTRRLQQKPAAIHFFDTHAGRGWYDLHGPQAQKNGEFREGVERLLSHRDALEHSPIAELWQSFFGVLDAAHGHPVAAETLQFYPGSPAWVSALRREQDRHTVFELHPTELSELNAVGETRTGRVIYGDGLKGVVQQLPPQTPRLVILIDPAYENKEEYGAVAETVAKALKRCRHAVILVWYPLLPARRHEAMLADMQQGSIPCLRSEFVYKPEGAVRGMYGSGMLIFNPPWQLDSQLRQAFLPVQDLYSLADGKAPQNALHHVDWLVSDT</sequence>
<dbReference type="AlphaFoldDB" id="A0A432WPR7"/>
<accession>A0A432WPR7</accession>
<feature type="active site" description="Proton acceptor" evidence="1">
    <location>
        <position position="173"/>
    </location>
</feature>
<comment type="similarity">
    <text evidence="1">Belongs to the RlmJ family.</text>
</comment>
<feature type="binding site" evidence="1">
    <location>
        <position position="42"/>
    </location>
    <ligand>
        <name>S-adenosyl-L-methionine</name>
        <dbReference type="ChEBI" id="CHEBI:59789"/>
    </ligand>
</feature>
<dbReference type="Pfam" id="PF04378">
    <property type="entry name" value="RsmJ"/>
    <property type="match status" value="1"/>
</dbReference>
<dbReference type="InterPro" id="IPR007473">
    <property type="entry name" value="RlmJ"/>
</dbReference>
<feature type="site" description="Interaction with substrate rRNA" evidence="1">
    <location>
        <position position="4"/>
    </location>
</feature>
<dbReference type="EMBL" id="PIPM01000002">
    <property type="protein sequence ID" value="RUO35796.1"/>
    <property type="molecule type" value="Genomic_DNA"/>
</dbReference>
<reference evidence="2 3" key="1">
    <citation type="journal article" date="2011" name="Front. Microbiol.">
        <title>Genomic signatures of strain selection and enhancement in Bacillus atrophaeus var. globigii, a historical biowarfare simulant.</title>
        <authorList>
            <person name="Gibbons H.S."/>
            <person name="Broomall S.M."/>
            <person name="McNew L.A."/>
            <person name="Daligault H."/>
            <person name="Chapman C."/>
            <person name="Bruce D."/>
            <person name="Karavis M."/>
            <person name="Krepps M."/>
            <person name="McGregor P.A."/>
            <person name="Hong C."/>
            <person name="Park K.H."/>
            <person name="Akmal A."/>
            <person name="Feldman A."/>
            <person name="Lin J.S."/>
            <person name="Chang W.E."/>
            <person name="Higgs B.W."/>
            <person name="Demirev P."/>
            <person name="Lindquist J."/>
            <person name="Liem A."/>
            <person name="Fochler E."/>
            <person name="Read T.D."/>
            <person name="Tapia R."/>
            <person name="Johnson S."/>
            <person name="Bishop-Lilly K.A."/>
            <person name="Detter C."/>
            <person name="Han C."/>
            <person name="Sozhamannan S."/>
            <person name="Rosenzweig C.N."/>
            <person name="Skowronski E.W."/>
        </authorList>
    </citation>
    <scope>NUCLEOTIDE SEQUENCE [LARGE SCALE GENOMIC DNA]</scope>
    <source>
        <strain evidence="2 3">GYP-17</strain>
    </source>
</reference>
<name>A0A432WPR7_9GAMM</name>
<dbReference type="PANTHER" id="PTHR37426">
    <property type="entry name" value="RIBOSOMAL RNA LARGE SUBUNIT METHYLTRANSFERASE J"/>
    <property type="match status" value="1"/>
</dbReference>
<organism evidence="2 3">
    <name type="scientific">Aliidiomarina sanyensis</name>
    <dbReference type="NCBI Taxonomy" id="1249555"/>
    <lineage>
        <taxon>Bacteria</taxon>
        <taxon>Pseudomonadati</taxon>
        <taxon>Pseudomonadota</taxon>
        <taxon>Gammaproteobacteria</taxon>
        <taxon>Alteromonadales</taxon>
        <taxon>Idiomarinaceae</taxon>
        <taxon>Aliidiomarina</taxon>
    </lineage>
</organism>
<dbReference type="PANTHER" id="PTHR37426:SF1">
    <property type="entry name" value="RIBOSOMAL RNA LARGE SUBUNIT METHYLTRANSFERASE J"/>
    <property type="match status" value="1"/>
</dbReference>
<keyword evidence="1 2" id="KW-0489">Methyltransferase</keyword>